<sequence>MGSPTTLAPLSFSSDEGRVLCLGVCTYLTSPRYPIGRMTTSSKEFATTLDGVDLMVIMPVGSQSGPAKAGEGEAIMLVICPTKAYWLDGCATPFEFQHSIICNYQQQRHCQRLVLANDAFNVR</sequence>
<reference evidence="2" key="1">
    <citation type="submission" date="2024-04" db="EMBL/GenBank/DDBJ databases">
        <authorList>
            <person name="Shaw F."/>
            <person name="Minotto A."/>
        </authorList>
    </citation>
    <scope>NUCLEOTIDE SEQUENCE [LARGE SCALE GENOMIC DNA]</scope>
</reference>
<keyword evidence="2" id="KW-1185">Reference proteome</keyword>
<proteinExistence type="predicted"/>
<evidence type="ECO:0000313" key="1">
    <source>
        <dbReference type="EMBL" id="CAL1698089.1"/>
    </source>
</evidence>
<gene>
    <name evidence="1" type="ORF">GFSPODELE1_LOCUS1994</name>
</gene>
<dbReference type="Proteomes" id="UP001497453">
    <property type="component" value="Chromosome 10"/>
</dbReference>
<name>A0ABP1CTH2_9APHY</name>
<protein>
    <submittedName>
        <fullName evidence="1">Uncharacterized protein</fullName>
    </submittedName>
</protein>
<organism evidence="1 2">
    <name type="scientific">Somion occarium</name>
    <dbReference type="NCBI Taxonomy" id="3059160"/>
    <lineage>
        <taxon>Eukaryota</taxon>
        <taxon>Fungi</taxon>
        <taxon>Dikarya</taxon>
        <taxon>Basidiomycota</taxon>
        <taxon>Agaricomycotina</taxon>
        <taxon>Agaricomycetes</taxon>
        <taxon>Polyporales</taxon>
        <taxon>Cerrenaceae</taxon>
        <taxon>Somion</taxon>
    </lineage>
</organism>
<dbReference type="EMBL" id="OZ037953">
    <property type="protein sequence ID" value="CAL1698089.1"/>
    <property type="molecule type" value="Genomic_DNA"/>
</dbReference>
<evidence type="ECO:0000313" key="2">
    <source>
        <dbReference type="Proteomes" id="UP001497453"/>
    </source>
</evidence>
<accession>A0ABP1CTH2</accession>